<protein>
    <submittedName>
        <fullName evidence="1">Uncharacterized protein</fullName>
    </submittedName>
</protein>
<proteinExistence type="predicted"/>
<organism evidence="1 2">
    <name type="scientific">Gomphillus americanus</name>
    <dbReference type="NCBI Taxonomy" id="1940652"/>
    <lineage>
        <taxon>Eukaryota</taxon>
        <taxon>Fungi</taxon>
        <taxon>Dikarya</taxon>
        <taxon>Ascomycota</taxon>
        <taxon>Pezizomycotina</taxon>
        <taxon>Lecanoromycetes</taxon>
        <taxon>OSLEUM clade</taxon>
        <taxon>Ostropomycetidae</taxon>
        <taxon>Ostropales</taxon>
        <taxon>Graphidaceae</taxon>
        <taxon>Gomphilloideae</taxon>
        <taxon>Gomphillus</taxon>
    </lineage>
</organism>
<dbReference type="GO" id="GO:0005763">
    <property type="term" value="C:mitochondrial small ribosomal subunit"/>
    <property type="evidence" value="ECO:0007669"/>
    <property type="project" value="TreeGrafter"/>
</dbReference>
<gene>
    <name evidence="1" type="ORF">GOMPHAMPRED_000558</name>
</gene>
<dbReference type="GO" id="GO:0003735">
    <property type="term" value="F:structural constituent of ribosome"/>
    <property type="evidence" value="ECO:0007669"/>
    <property type="project" value="TreeGrafter"/>
</dbReference>
<evidence type="ECO:0000313" key="2">
    <source>
        <dbReference type="Proteomes" id="UP000664169"/>
    </source>
</evidence>
<accession>A0A8H3EDU0</accession>
<dbReference type="GO" id="GO:0070124">
    <property type="term" value="P:mitochondrial translational initiation"/>
    <property type="evidence" value="ECO:0007669"/>
    <property type="project" value="TreeGrafter"/>
</dbReference>
<reference evidence="1" key="1">
    <citation type="submission" date="2021-03" db="EMBL/GenBank/DDBJ databases">
        <authorList>
            <person name="Tagirdzhanova G."/>
        </authorList>
    </citation>
    <scope>NUCLEOTIDE SEQUENCE</scope>
</reference>
<dbReference type="Proteomes" id="UP000664169">
    <property type="component" value="Unassembled WGS sequence"/>
</dbReference>
<dbReference type="InterPro" id="IPR016712">
    <property type="entry name" value="Rbsml_bS1m-like"/>
</dbReference>
<dbReference type="PANTHER" id="PTHR28058">
    <property type="entry name" value="37S RIBOSOMAL PROTEIN MRP51, MITOCHONDRIAL"/>
    <property type="match status" value="1"/>
</dbReference>
<sequence>MASKQISPAAQLLRHSKLFSLPAPLSKPVVDGNGATSRFESDSATQYYPTRAALITSNRGRVRGDWGLKRNLPLRKTARRANPIIQVKAVDNIDHITDYEPGTPYAIALRKFQEINVPINHRTFSKTKSISRMAGTNRSVFDVFEPTLSRNSTLEPSSTPLDAGLSAGLSRSSVGDAREVERWRFKGPWLAGLDEIEFHSYLDKQVKPQRIKFKAFLRSWMLRTKKDKVQSDKLAAGTIETASEVSLSEEEYEAWLVELRHEGKQLYSLMWAFLDLPGRPPSEQNDQSIGPPATHPSAGLSYLRTDNTLQNHPMLGAMLEHQPVPARILQNSAGGVGRRNDKGPAVGIAGFVSSETARRDLFAPRFMGDSGNDMRGERKIYVVPKGATIDERGRTNIQWTEADSNNVAVWEAEYDAKEQVKAEKEQNEIDGHMQKPARFDFLNI</sequence>
<dbReference type="OrthoDB" id="2735536at2759"/>
<evidence type="ECO:0000313" key="1">
    <source>
        <dbReference type="EMBL" id="CAF9903810.1"/>
    </source>
</evidence>
<dbReference type="PANTHER" id="PTHR28058:SF1">
    <property type="entry name" value="SMALL RIBOSOMAL SUBUNIT PROTEIN BS1M"/>
    <property type="match status" value="1"/>
</dbReference>
<comment type="caution">
    <text evidence="1">The sequence shown here is derived from an EMBL/GenBank/DDBJ whole genome shotgun (WGS) entry which is preliminary data.</text>
</comment>
<keyword evidence="2" id="KW-1185">Reference proteome</keyword>
<dbReference type="AlphaFoldDB" id="A0A8H3EDU0"/>
<dbReference type="Pfam" id="PF11709">
    <property type="entry name" value="Mit_ribos_Mrp51"/>
    <property type="match status" value="1"/>
</dbReference>
<name>A0A8H3EDU0_9LECA</name>
<dbReference type="EMBL" id="CAJPDQ010000001">
    <property type="protein sequence ID" value="CAF9903810.1"/>
    <property type="molecule type" value="Genomic_DNA"/>
</dbReference>